<feature type="compositionally biased region" description="Polar residues" evidence="2">
    <location>
        <begin position="55"/>
        <end position="80"/>
    </location>
</feature>
<organism evidence="3 4">
    <name type="scientific">Erysimum latent virus</name>
    <name type="common">ELV</name>
    <dbReference type="NCBI Taxonomy" id="12152"/>
    <lineage>
        <taxon>Viruses</taxon>
        <taxon>Riboviria</taxon>
        <taxon>Orthornavirae</taxon>
        <taxon>Kitrinoviricota</taxon>
        <taxon>Alsuviricetes</taxon>
        <taxon>Tymovirales</taxon>
        <taxon>Tymoviridae</taxon>
        <taxon>Tymovirus</taxon>
        <taxon>Tymovirus erysimi</taxon>
    </lineage>
</organism>
<dbReference type="RefSeq" id="NP_047919.1">
    <property type="nucleotide sequence ID" value="NC_001977.1"/>
</dbReference>
<dbReference type="InterPro" id="IPR004935">
    <property type="entry name" value="45/70kDa_tymovirus"/>
</dbReference>
<dbReference type="KEGG" id="vg:1493963"/>
<dbReference type="EMBL" id="AF098523">
    <property type="protein sequence ID" value="AAC80554.1"/>
    <property type="molecule type" value="Genomic_RNA"/>
</dbReference>
<feature type="compositionally biased region" description="Low complexity" evidence="2">
    <location>
        <begin position="274"/>
        <end position="284"/>
    </location>
</feature>
<name>Q549L1_ELV</name>
<reference evidence="3 4" key="1">
    <citation type="journal article" date="1992" name="J. Gen. Virol.">
        <title>Comparisons of the genomic sequences of erysimum latent virus and other tymoviruses: a search for the molecular basis of their host specificities.</title>
        <authorList>
            <person name="Srifah P."/>
            <person name="Keese P."/>
            <person name="Weiller G."/>
            <person name="Gibbs A."/>
        </authorList>
    </citation>
    <scope>NUCLEOTIDE SEQUENCE [LARGE SCALE GENOMIC DNA]</scope>
</reference>
<evidence type="ECO:0000256" key="1">
    <source>
        <dbReference type="ARBA" id="ARBA00008523"/>
    </source>
</evidence>
<dbReference type="Pfam" id="PF03251">
    <property type="entry name" value="Tymo_45kd_70kd"/>
    <property type="match status" value="1"/>
</dbReference>
<proteinExistence type="inferred from homology"/>
<evidence type="ECO:0000256" key="2">
    <source>
        <dbReference type="SAM" id="MobiDB-lite"/>
    </source>
</evidence>
<dbReference type="Proteomes" id="UP000203339">
    <property type="component" value="Segment"/>
</dbReference>
<feature type="region of interest" description="Disordered" evidence="2">
    <location>
        <begin position="162"/>
        <end position="295"/>
    </location>
</feature>
<evidence type="ECO:0000313" key="3">
    <source>
        <dbReference type="EMBL" id="AAC80554.1"/>
    </source>
</evidence>
<dbReference type="GeneID" id="1493963"/>
<organismHost>
    <name type="scientific">Erysimum</name>
    <dbReference type="NCBI Taxonomy" id="65352"/>
</organismHost>
<gene>
    <name evidence="3" type="primary">OP</name>
</gene>
<accession>Q549L1</accession>
<feature type="compositionally biased region" description="Basic and acidic residues" evidence="2">
    <location>
        <begin position="249"/>
        <end position="266"/>
    </location>
</feature>
<sequence length="440" mass="48597">MANGFSTSPRRPILHHSPRFNLGSSSRLFCESTPIFIGTIPLHCPKGTCPPAQSHGHSSLRTNLNSSPPRCPQNPGTEPSLQPLGKVLQCGLSRGLHETLKVLQTPREELPLQISSQLPTSPSRLQSVPTSQHKPAYREAILHPRLPDVFYAAPNLRFVRKLPKPSQSVRQPRRSSRKLNDRLVSKPRSVSVLNPQVDSPLHTRRALSRQLQSARQRPRLAENLCDPNSIPEPVRVRPGILGPSPFPSYREELSNTKSRFSEDKGSDFLPNPPSSNSSEPGLPGRPSQAPSCASENLRRPLHLHSSNPNSPHFRSRWIRKNSVKQARVQLGHISSLGQSPNLRPLDSLLQASRVLHATSVSSYKTQGASHEECFKTRSDGITSSHSGHLHHNDRVEHQLQQGPLLQCSQDSLAEPTYRPGTPSLPNFCIAAKELSSTQPS</sequence>
<feature type="region of interest" description="Disordered" evidence="2">
    <location>
        <begin position="49"/>
        <end position="81"/>
    </location>
</feature>
<dbReference type="OrthoDB" id="19527at10239"/>
<protein>
    <submittedName>
        <fullName evidence="3">Overlapping protein</fullName>
    </submittedName>
</protein>
<keyword evidence="4" id="KW-1185">Reference proteome</keyword>
<comment type="similarity">
    <text evidence="1">Belongs to the tymoviridae protein p69 family.</text>
</comment>
<evidence type="ECO:0000313" key="4">
    <source>
        <dbReference type="Proteomes" id="UP000203339"/>
    </source>
</evidence>